<sequence length="199" mass="23006">MHKQIFSEIYLENSWGSKESISGPGSTYNRTHNLRKELVNLIKKYNITSVVDCPCGDLNWIKSIFGSIPNYVGIDIVDDLINNNKKKFPNLIFYTDDIVTSNLLNCDLLIVRDALFHFSQKNIKKVINNIKKNNTKYLLTTEIEDNNHINKNIIDGTWYPIALQNSPYNFPPPIIKIKEDSSNKFISLWLVKDLPKFNI</sequence>
<dbReference type="InterPro" id="IPR029063">
    <property type="entry name" value="SAM-dependent_MTases_sf"/>
</dbReference>
<dbReference type="AlphaFoldDB" id="A0A6C0C3R4"/>
<name>A0A6C0C3R4_9ZZZZ</name>
<evidence type="ECO:0008006" key="2">
    <source>
        <dbReference type="Google" id="ProtNLM"/>
    </source>
</evidence>
<proteinExistence type="predicted"/>
<protein>
    <recommendedName>
        <fullName evidence="2">Methyltransferase domain-containing protein</fullName>
    </recommendedName>
</protein>
<dbReference type="EMBL" id="MN739336">
    <property type="protein sequence ID" value="QHS99237.1"/>
    <property type="molecule type" value="Genomic_DNA"/>
</dbReference>
<reference evidence="1" key="1">
    <citation type="journal article" date="2020" name="Nature">
        <title>Giant virus diversity and host interactions through global metagenomics.</title>
        <authorList>
            <person name="Schulz F."/>
            <person name="Roux S."/>
            <person name="Paez-Espino D."/>
            <person name="Jungbluth S."/>
            <person name="Walsh D.A."/>
            <person name="Denef V.J."/>
            <person name="McMahon K.D."/>
            <person name="Konstantinidis K.T."/>
            <person name="Eloe-Fadrosh E.A."/>
            <person name="Kyrpides N.C."/>
            <person name="Woyke T."/>
        </authorList>
    </citation>
    <scope>NUCLEOTIDE SEQUENCE</scope>
    <source>
        <strain evidence="1">GVMAG-M-3300020185-33</strain>
    </source>
</reference>
<dbReference type="SUPFAM" id="SSF53335">
    <property type="entry name" value="S-adenosyl-L-methionine-dependent methyltransferases"/>
    <property type="match status" value="1"/>
</dbReference>
<organism evidence="1">
    <name type="scientific">viral metagenome</name>
    <dbReference type="NCBI Taxonomy" id="1070528"/>
    <lineage>
        <taxon>unclassified sequences</taxon>
        <taxon>metagenomes</taxon>
        <taxon>organismal metagenomes</taxon>
    </lineage>
</organism>
<evidence type="ECO:0000313" key="1">
    <source>
        <dbReference type="EMBL" id="QHS99237.1"/>
    </source>
</evidence>
<dbReference type="Gene3D" id="3.40.50.150">
    <property type="entry name" value="Vaccinia Virus protein VP39"/>
    <property type="match status" value="1"/>
</dbReference>
<accession>A0A6C0C3R4</accession>